<proteinExistence type="predicted"/>
<dbReference type="EMBL" id="UOGL01000555">
    <property type="protein sequence ID" value="VAX41502.1"/>
    <property type="molecule type" value="Genomic_DNA"/>
</dbReference>
<gene>
    <name evidence="2" type="ORF">MNBD_PLANCTO02-192</name>
</gene>
<feature type="domain" description="Transposase DDE" evidence="1">
    <location>
        <begin position="3"/>
        <end position="342"/>
    </location>
</feature>
<reference evidence="2" key="1">
    <citation type="submission" date="2018-06" db="EMBL/GenBank/DDBJ databases">
        <authorList>
            <person name="Zhirakovskaya E."/>
        </authorList>
    </citation>
    <scope>NUCLEOTIDE SEQUENCE</scope>
</reference>
<feature type="non-terminal residue" evidence="2">
    <location>
        <position position="1"/>
    </location>
</feature>
<name>A0A3B1DLB0_9ZZZZ</name>
<evidence type="ECO:0000313" key="2">
    <source>
        <dbReference type="EMBL" id="VAX41502.1"/>
    </source>
</evidence>
<dbReference type="NCBIfam" id="NF033539">
    <property type="entry name" value="transpos_IS1380"/>
    <property type="match status" value="1"/>
</dbReference>
<dbReference type="InterPro" id="IPR025668">
    <property type="entry name" value="Tnp_DDE_dom"/>
</dbReference>
<dbReference type="AlphaFoldDB" id="A0A3B1DLB0"/>
<organism evidence="2">
    <name type="scientific">hydrothermal vent metagenome</name>
    <dbReference type="NCBI Taxonomy" id="652676"/>
    <lineage>
        <taxon>unclassified sequences</taxon>
        <taxon>metagenomes</taxon>
        <taxon>ecological metagenomes</taxon>
    </lineage>
</organism>
<dbReference type="Pfam" id="PF13701">
    <property type="entry name" value="DDE_Tnp_1_4"/>
    <property type="match status" value="1"/>
</dbReference>
<sequence length="344" mass="39774">DQAIIDMDGSLVETTGECKQGMEIAYDGTWGYHPLLVSLANTGEVLRVLNRSGNRPSHEGAAAECDIAMQTCRAAGFRSFLLRGDTDFSQTKYLDGWNAKGNVTFHFGYPAMSNLVKLAETLPEQGWKRLQRHPRYAVKTKTRSKPENIKEQIVVAREFDNIKLNSEDVAEFMYQPTKCKQEYRMIVLRKNLSKMKGENLLFDDIRYFFYITNDFESSAEEIIFSANNRCNQENLIAQLKGGSRSFKAPLDNFYSNWAYMVMTSLAWNLKAWLALSLPAKPGRWQQKHLQEKSTLLKMEFRTFVNRMMLLPCQIVKSGRKLIYRLLNYSPHLKLFFRLVHELEC</sequence>
<dbReference type="InterPro" id="IPR047960">
    <property type="entry name" value="Transpos_IS1380"/>
</dbReference>
<protein>
    <recommendedName>
        <fullName evidence="1">Transposase DDE domain-containing protein</fullName>
    </recommendedName>
</protein>
<accession>A0A3B1DLB0</accession>
<evidence type="ECO:0000259" key="1">
    <source>
        <dbReference type="Pfam" id="PF13701"/>
    </source>
</evidence>